<dbReference type="RefSeq" id="WP_127684288.1">
    <property type="nucleotide sequence ID" value="NZ_SACM01000006.1"/>
</dbReference>
<name>A0A437LAP9_9BURK</name>
<comment type="subcellular location">
    <subcellularLocation>
        <location evidence="1">Cell membrane</location>
    </subcellularLocation>
</comment>
<dbReference type="OrthoDB" id="8905632at2"/>
<accession>A0A437LAP9</accession>
<keyword evidence="2" id="KW-1003">Cell membrane</keyword>
<keyword evidence="7" id="KW-0966">Cell projection</keyword>
<keyword evidence="3 6" id="KW-0812">Transmembrane</keyword>
<evidence type="ECO:0000256" key="1">
    <source>
        <dbReference type="ARBA" id="ARBA00004236"/>
    </source>
</evidence>
<evidence type="ECO:0000256" key="5">
    <source>
        <dbReference type="ARBA" id="ARBA00023136"/>
    </source>
</evidence>
<dbReference type="EMBL" id="SACM01000006">
    <property type="protein sequence ID" value="RVT82480.1"/>
    <property type="molecule type" value="Genomic_DNA"/>
</dbReference>
<keyword evidence="4 6" id="KW-1133">Transmembrane helix</keyword>
<evidence type="ECO:0000256" key="3">
    <source>
        <dbReference type="ARBA" id="ARBA00022692"/>
    </source>
</evidence>
<dbReference type="Proteomes" id="UP000288587">
    <property type="component" value="Unassembled WGS sequence"/>
</dbReference>
<evidence type="ECO:0000313" key="8">
    <source>
        <dbReference type="Proteomes" id="UP000288587"/>
    </source>
</evidence>
<keyword evidence="7" id="KW-0282">Flagellum</keyword>
<keyword evidence="5 6" id="KW-0472">Membrane</keyword>
<protein>
    <submittedName>
        <fullName evidence="7">Flagellar biogenesis protein</fullName>
    </submittedName>
</protein>
<evidence type="ECO:0000256" key="2">
    <source>
        <dbReference type="ARBA" id="ARBA00022475"/>
    </source>
</evidence>
<proteinExistence type="predicted"/>
<reference evidence="7 8" key="1">
    <citation type="submission" date="2019-01" db="EMBL/GenBank/DDBJ databases">
        <authorList>
            <person name="Chen W.-M."/>
        </authorList>
    </citation>
    <scope>NUCLEOTIDE SEQUENCE [LARGE SCALE GENOMIC DNA]</scope>
    <source>
        <strain evidence="7 8">CCP-18</strain>
    </source>
</reference>
<evidence type="ECO:0000313" key="7">
    <source>
        <dbReference type="EMBL" id="RVT82480.1"/>
    </source>
</evidence>
<evidence type="ECO:0000256" key="6">
    <source>
        <dbReference type="SAM" id="Phobius"/>
    </source>
</evidence>
<keyword evidence="7" id="KW-0969">Cilium</keyword>
<dbReference type="Pfam" id="PF04347">
    <property type="entry name" value="FliO"/>
    <property type="match status" value="1"/>
</dbReference>
<keyword evidence="8" id="KW-1185">Reference proteome</keyword>
<dbReference type="GO" id="GO:0044781">
    <property type="term" value="P:bacterial-type flagellum organization"/>
    <property type="evidence" value="ECO:0007669"/>
    <property type="project" value="InterPro"/>
</dbReference>
<gene>
    <name evidence="7" type="ORF">EOD73_17265</name>
</gene>
<sequence>MTSSSWLPALWFLAIVALIPLVLWLLKRSPLQGGLVQRGTKVVGSTYLGPGQRLLTVEVGEGETRRWLLLGATAQQINLLTELPPQDLPTPAAPSFAKLLQRARGGSA</sequence>
<dbReference type="InterPro" id="IPR022781">
    <property type="entry name" value="Flagellar_biosynth_FliO"/>
</dbReference>
<dbReference type="AlphaFoldDB" id="A0A437LAP9"/>
<comment type="caution">
    <text evidence="7">The sequence shown here is derived from an EMBL/GenBank/DDBJ whole genome shotgun (WGS) entry which is preliminary data.</text>
</comment>
<dbReference type="GO" id="GO:0016020">
    <property type="term" value="C:membrane"/>
    <property type="evidence" value="ECO:0007669"/>
    <property type="project" value="InterPro"/>
</dbReference>
<feature type="transmembrane region" description="Helical" evidence="6">
    <location>
        <begin position="6"/>
        <end position="26"/>
    </location>
</feature>
<organism evidence="7 8">
    <name type="scientific">Inhella crocodyli</name>
    <dbReference type="NCBI Taxonomy" id="2499851"/>
    <lineage>
        <taxon>Bacteria</taxon>
        <taxon>Pseudomonadati</taxon>
        <taxon>Pseudomonadota</taxon>
        <taxon>Betaproteobacteria</taxon>
        <taxon>Burkholderiales</taxon>
        <taxon>Sphaerotilaceae</taxon>
        <taxon>Inhella</taxon>
    </lineage>
</organism>
<evidence type="ECO:0000256" key="4">
    <source>
        <dbReference type="ARBA" id="ARBA00022989"/>
    </source>
</evidence>